<gene>
    <name evidence="2" type="ORF">P43SY_001628</name>
</gene>
<dbReference type="Proteomes" id="UP001209570">
    <property type="component" value="Unassembled WGS sequence"/>
</dbReference>
<evidence type="ECO:0000313" key="2">
    <source>
        <dbReference type="EMBL" id="KAJ0404528.1"/>
    </source>
</evidence>
<proteinExistence type="predicted"/>
<name>A0AAD5QAP0_PYTIN</name>
<protein>
    <submittedName>
        <fullName evidence="2">Uncharacterized protein</fullName>
    </submittedName>
</protein>
<keyword evidence="3" id="KW-1185">Reference proteome</keyword>
<comment type="caution">
    <text evidence="2">The sequence shown here is derived from an EMBL/GenBank/DDBJ whole genome shotgun (WGS) entry which is preliminary data.</text>
</comment>
<reference evidence="2" key="1">
    <citation type="submission" date="2021-12" db="EMBL/GenBank/DDBJ databases">
        <title>Prjna785345.</title>
        <authorList>
            <person name="Rujirawat T."/>
            <person name="Krajaejun T."/>
        </authorList>
    </citation>
    <scope>NUCLEOTIDE SEQUENCE</scope>
    <source>
        <strain evidence="2">Pi057C3</strain>
    </source>
</reference>
<evidence type="ECO:0000313" key="3">
    <source>
        <dbReference type="Proteomes" id="UP001209570"/>
    </source>
</evidence>
<feature type="compositionally biased region" description="Basic and acidic residues" evidence="1">
    <location>
        <begin position="15"/>
        <end position="30"/>
    </location>
</feature>
<dbReference type="AlphaFoldDB" id="A0AAD5QAP0"/>
<accession>A0AAD5QAP0</accession>
<feature type="region of interest" description="Disordered" evidence="1">
    <location>
        <begin position="1"/>
        <end position="30"/>
    </location>
</feature>
<organism evidence="2 3">
    <name type="scientific">Pythium insidiosum</name>
    <name type="common">Pythiosis disease agent</name>
    <dbReference type="NCBI Taxonomy" id="114742"/>
    <lineage>
        <taxon>Eukaryota</taxon>
        <taxon>Sar</taxon>
        <taxon>Stramenopiles</taxon>
        <taxon>Oomycota</taxon>
        <taxon>Peronosporomycetes</taxon>
        <taxon>Pythiales</taxon>
        <taxon>Pythiaceae</taxon>
        <taxon>Pythium</taxon>
    </lineage>
</organism>
<dbReference type="EMBL" id="JAKCXM010000061">
    <property type="protein sequence ID" value="KAJ0404528.1"/>
    <property type="molecule type" value="Genomic_DNA"/>
</dbReference>
<sequence>MEMPMTSEENAAVGSKREAPSEERSTEIMHTRRCNGRKLCSCLLRMESAYFRKNLTRQAVQSKRPMKIKGKHTVKNLQQFELDVKQHIASFLATTEVALLGMVSRQLRADIEVVAERGTKMFVSEEWRKDMLIKAEKRRTQTWSKYMHLQMSCVHKLFVFYTGYRTGAMRTATPYWAFGFVNVDPNAPSSIILPNAWKFHGHSPWMQRRANGKDGEWRLREAYKFGRAPKKFTEHVNEWATSIRPGTFLAVAFQQPGATEVNWWEAQACCAKAGRSFGFCHVEKGHPML</sequence>
<evidence type="ECO:0000256" key="1">
    <source>
        <dbReference type="SAM" id="MobiDB-lite"/>
    </source>
</evidence>